<reference evidence="1" key="1">
    <citation type="submission" date="2018-05" db="EMBL/GenBank/DDBJ databases">
        <authorList>
            <person name="Lanie J.A."/>
            <person name="Ng W.-L."/>
            <person name="Kazmierczak K.M."/>
            <person name="Andrzejewski T.M."/>
            <person name="Davidsen T.M."/>
            <person name="Wayne K.J."/>
            <person name="Tettelin H."/>
            <person name="Glass J.I."/>
            <person name="Rusch D."/>
            <person name="Podicherti R."/>
            <person name="Tsui H.-C.T."/>
            <person name="Winkler M.E."/>
        </authorList>
    </citation>
    <scope>NUCLEOTIDE SEQUENCE</scope>
</reference>
<feature type="non-terminal residue" evidence="1">
    <location>
        <position position="241"/>
    </location>
</feature>
<evidence type="ECO:0000313" key="1">
    <source>
        <dbReference type="EMBL" id="SVC25277.1"/>
    </source>
</evidence>
<dbReference type="AlphaFoldDB" id="A0A382KQU9"/>
<organism evidence="1">
    <name type="scientific">marine metagenome</name>
    <dbReference type="NCBI Taxonomy" id="408172"/>
    <lineage>
        <taxon>unclassified sequences</taxon>
        <taxon>metagenomes</taxon>
        <taxon>ecological metagenomes</taxon>
    </lineage>
</organism>
<gene>
    <name evidence="1" type="ORF">METZ01_LOCUS278131</name>
</gene>
<sequence>MADRLAEGGPVAVTLVHGESYPPIVFTPIEIPQGIKDCSAILATGNVLGYQRDAVAVPTQPHQAAQMRHIDFLADSISLPGDKRPQDAVGKHHSSHLIGDSTQIVRLAIIRPTPEQRTGPSFSSQGESGLVRIRTDGTVSRGGPIYKLRIVLDKILVTHAQALGDALAEVLDEHIGLGYQSMQNLNSLRVLEVQGDASLLAVQGFEIGVKPSGKLGRRSGHPPELASMVPVQRLYFDNVCA</sequence>
<dbReference type="EMBL" id="UINC01081433">
    <property type="protein sequence ID" value="SVC25277.1"/>
    <property type="molecule type" value="Genomic_DNA"/>
</dbReference>
<accession>A0A382KQU9</accession>
<protein>
    <submittedName>
        <fullName evidence="1">Uncharacterized protein</fullName>
    </submittedName>
</protein>
<name>A0A382KQU9_9ZZZZ</name>
<proteinExistence type="predicted"/>